<dbReference type="Proteomes" id="UP000680670">
    <property type="component" value="Unassembled WGS sequence"/>
</dbReference>
<keyword evidence="1" id="KW-1133">Transmembrane helix</keyword>
<reference evidence="2 3" key="1">
    <citation type="submission" date="2021-03" db="EMBL/GenBank/DDBJ databases">
        <title>Antimicrobial resistance genes in bacteria isolated from Japanese honey, and their potential for conferring macrolide and lincosamide resistance in the American foulbrood pathogen Paenibacillus larvae.</title>
        <authorList>
            <person name="Okamoto M."/>
            <person name="Kumagai M."/>
            <person name="Kanamori H."/>
            <person name="Takamatsu D."/>
        </authorList>
    </citation>
    <scope>NUCLEOTIDE SEQUENCE [LARGE SCALE GENOMIC DNA]</scope>
    <source>
        <strain evidence="2 3">J6TS1</strain>
    </source>
</reference>
<feature type="transmembrane region" description="Helical" evidence="1">
    <location>
        <begin position="12"/>
        <end position="35"/>
    </location>
</feature>
<keyword evidence="3" id="KW-1185">Reference proteome</keyword>
<dbReference type="RefSeq" id="WP_280519755.1">
    <property type="nucleotide sequence ID" value="NZ_BORJ01000002.1"/>
</dbReference>
<keyword evidence="1" id="KW-0472">Membrane</keyword>
<accession>A0ABQ4KSU5</accession>
<gene>
    <name evidence="2" type="ORF">J6TS1_09610</name>
</gene>
<evidence type="ECO:0000313" key="2">
    <source>
        <dbReference type="EMBL" id="GIN95091.1"/>
    </source>
</evidence>
<name>A0ABQ4KSU5_SIMTE</name>
<keyword evidence="1" id="KW-0812">Transmembrane</keyword>
<protein>
    <submittedName>
        <fullName evidence="2">Uncharacterized protein</fullName>
    </submittedName>
</protein>
<evidence type="ECO:0000313" key="3">
    <source>
        <dbReference type="Proteomes" id="UP000680670"/>
    </source>
</evidence>
<sequence>MVAYVPISIFPLFMIIFMYFGLLSEPLFLTLNGFAVEPHWEPK</sequence>
<comment type="caution">
    <text evidence="2">The sequence shown here is derived from an EMBL/GenBank/DDBJ whole genome shotgun (WGS) entry which is preliminary data.</text>
</comment>
<proteinExistence type="predicted"/>
<organism evidence="2 3">
    <name type="scientific">Siminovitchia terrae</name>
    <name type="common">Bacillus terrae</name>
    <dbReference type="NCBI Taxonomy" id="1914933"/>
    <lineage>
        <taxon>Bacteria</taxon>
        <taxon>Bacillati</taxon>
        <taxon>Bacillota</taxon>
        <taxon>Bacilli</taxon>
        <taxon>Bacillales</taxon>
        <taxon>Bacillaceae</taxon>
        <taxon>Siminovitchia</taxon>
    </lineage>
</organism>
<evidence type="ECO:0000256" key="1">
    <source>
        <dbReference type="SAM" id="Phobius"/>
    </source>
</evidence>
<dbReference type="EMBL" id="BORJ01000002">
    <property type="protein sequence ID" value="GIN95091.1"/>
    <property type="molecule type" value="Genomic_DNA"/>
</dbReference>